<evidence type="ECO:0000313" key="2">
    <source>
        <dbReference type="EMBL" id="GGC72686.1"/>
    </source>
</evidence>
<keyword evidence="1" id="KW-1133">Transmembrane helix</keyword>
<dbReference type="Proteomes" id="UP000651668">
    <property type="component" value="Unassembled WGS sequence"/>
</dbReference>
<dbReference type="EMBL" id="BMIL01000010">
    <property type="protein sequence ID" value="GGC72686.1"/>
    <property type="molecule type" value="Genomic_DNA"/>
</dbReference>
<keyword evidence="1" id="KW-0472">Membrane</keyword>
<sequence>MVRSSALYISLIISILIAIICGSVLLAAYMYRMHESKIIRHERLLRNVTSASLLVLRDSFTYDKVQRIQLFESKDEWEDSVILEKRQWGIYELGLVTSFKNGDSIKKALLIGSPLKDTISALYIADEDRPVSISGKSRIEGVAYLPKSGIKAAYVGDASYEGKQLVYGKVLESTRELPLPDTILINKLNELLSGRALQYEPILPGSLTNSFFDSIMRIHLPVKHSLISKCRIKGNVIISSDSLIKVDALSSLDQVILVAPHVKILSGFKGRLQIIASDSISVGDSVKLSYPSALVLIKSDTAGFQPRISVGRNSVVQGQLFAWEKSRSQMMPHIEIGDSSVIKGEIWSKGYVQLGKKSAVSGSVSAIRLTANISSIIYENYLIDARIDRSSLSKYYTGSKMFNSSRKSGIVLCHLQ</sequence>
<reference evidence="2" key="1">
    <citation type="journal article" date="2014" name="Int. J. Syst. Evol. Microbiol.">
        <title>Complete genome sequence of Corynebacterium casei LMG S-19264T (=DSM 44701T), isolated from a smear-ripened cheese.</title>
        <authorList>
            <consortium name="US DOE Joint Genome Institute (JGI-PGF)"/>
            <person name="Walter F."/>
            <person name="Albersmeier A."/>
            <person name="Kalinowski J."/>
            <person name="Ruckert C."/>
        </authorList>
    </citation>
    <scope>NUCLEOTIDE SEQUENCE</scope>
    <source>
        <strain evidence="2">CGMCC 1.15343</strain>
    </source>
</reference>
<name>A0A916UHC6_9SPHI</name>
<gene>
    <name evidence="2" type="ORF">GCM10011387_27750</name>
</gene>
<organism evidence="2 3">
    <name type="scientific">Pedobacter quisquiliarum</name>
    <dbReference type="NCBI Taxonomy" id="1834438"/>
    <lineage>
        <taxon>Bacteria</taxon>
        <taxon>Pseudomonadati</taxon>
        <taxon>Bacteroidota</taxon>
        <taxon>Sphingobacteriia</taxon>
        <taxon>Sphingobacteriales</taxon>
        <taxon>Sphingobacteriaceae</taxon>
        <taxon>Pedobacter</taxon>
    </lineage>
</organism>
<feature type="transmembrane region" description="Helical" evidence="1">
    <location>
        <begin position="6"/>
        <end position="31"/>
    </location>
</feature>
<comment type="caution">
    <text evidence="2">The sequence shown here is derived from an EMBL/GenBank/DDBJ whole genome shotgun (WGS) entry which is preliminary data.</text>
</comment>
<keyword evidence="3" id="KW-1185">Reference proteome</keyword>
<reference evidence="2" key="2">
    <citation type="submission" date="2020-09" db="EMBL/GenBank/DDBJ databases">
        <authorList>
            <person name="Sun Q."/>
            <person name="Zhou Y."/>
        </authorList>
    </citation>
    <scope>NUCLEOTIDE SEQUENCE</scope>
    <source>
        <strain evidence="2">CGMCC 1.15343</strain>
    </source>
</reference>
<evidence type="ECO:0000256" key="1">
    <source>
        <dbReference type="SAM" id="Phobius"/>
    </source>
</evidence>
<proteinExistence type="predicted"/>
<dbReference type="AlphaFoldDB" id="A0A916UHC6"/>
<dbReference type="RefSeq" id="WP_188627532.1">
    <property type="nucleotide sequence ID" value="NZ_BMIL01000010.1"/>
</dbReference>
<evidence type="ECO:0000313" key="3">
    <source>
        <dbReference type="Proteomes" id="UP000651668"/>
    </source>
</evidence>
<protein>
    <submittedName>
        <fullName evidence="2">Uncharacterized protein</fullName>
    </submittedName>
</protein>
<accession>A0A916UHC6</accession>
<keyword evidence="1" id="KW-0812">Transmembrane</keyword>